<comment type="caution">
    <text evidence="5">The sequence shown here is derived from an EMBL/GenBank/DDBJ whole genome shotgun (WGS) entry which is preliminary data.</text>
</comment>
<organism evidence="5 6">
    <name type="scientific">Conyzicola nivalis</name>
    <dbReference type="NCBI Taxonomy" id="1477021"/>
    <lineage>
        <taxon>Bacteria</taxon>
        <taxon>Bacillati</taxon>
        <taxon>Actinomycetota</taxon>
        <taxon>Actinomycetes</taxon>
        <taxon>Micrococcales</taxon>
        <taxon>Microbacteriaceae</taxon>
        <taxon>Conyzicola</taxon>
    </lineage>
</organism>
<dbReference type="Proteomes" id="UP001549257">
    <property type="component" value="Unassembled WGS sequence"/>
</dbReference>
<evidence type="ECO:0000256" key="2">
    <source>
        <dbReference type="ARBA" id="ARBA00022801"/>
    </source>
</evidence>
<dbReference type="InterPro" id="IPR015797">
    <property type="entry name" value="NUDIX_hydrolase-like_dom_sf"/>
</dbReference>
<gene>
    <name evidence="5" type="ORF">ABIE21_001476</name>
</gene>
<comment type="similarity">
    <text evidence="1 3">Belongs to the Nudix hydrolase family.</text>
</comment>
<keyword evidence="6" id="KW-1185">Reference proteome</keyword>
<dbReference type="InterPro" id="IPR051325">
    <property type="entry name" value="Nudix_hydrolase_domain"/>
</dbReference>
<evidence type="ECO:0000256" key="3">
    <source>
        <dbReference type="RuleBase" id="RU003476"/>
    </source>
</evidence>
<dbReference type="EMBL" id="JBEPSJ010000001">
    <property type="protein sequence ID" value="MET4581986.1"/>
    <property type="molecule type" value="Genomic_DNA"/>
</dbReference>
<keyword evidence="2 3" id="KW-0378">Hydrolase</keyword>
<evidence type="ECO:0000313" key="6">
    <source>
        <dbReference type="Proteomes" id="UP001549257"/>
    </source>
</evidence>
<accession>A0ABV2QLS8</accession>
<dbReference type="InterPro" id="IPR020084">
    <property type="entry name" value="NUDIX_hydrolase_CS"/>
</dbReference>
<dbReference type="InterPro" id="IPR020476">
    <property type="entry name" value="Nudix_hydrolase"/>
</dbReference>
<proteinExistence type="inferred from homology"/>
<dbReference type="InterPro" id="IPR000086">
    <property type="entry name" value="NUDIX_hydrolase_dom"/>
</dbReference>
<reference evidence="5 6" key="1">
    <citation type="submission" date="2024-06" db="EMBL/GenBank/DDBJ databases">
        <title>Sorghum-associated microbial communities from plants grown in Nebraska, USA.</title>
        <authorList>
            <person name="Schachtman D."/>
        </authorList>
    </citation>
    <scope>NUCLEOTIDE SEQUENCE [LARGE SCALE GENOMIC DNA]</scope>
    <source>
        <strain evidence="5 6">2857</strain>
    </source>
</reference>
<feature type="domain" description="Nudix hydrolase" evidence="4">
    <location>
        <begin position="4"/>
        <end position="153"/>
    </location>
</feature>
<dbReference type="PRINTS" id="PR00502">
    <property type="entry name" value="NUDIXFAMILY"/>
</dbReference>
<evidence type="ECO:0000256" key="1">
    <source>
        <dbReference type="ARBA" id="ARBA00005582"/>
    </source>
</evidence>
<dbReference type="RefSeq" id="WP_354024142.1">
    <property type="nucleotide sequence ID" value="NZ_JBEPSJ010000001.1"/>
</dbReference>
<protein>
    <submittedName>
        <fullName evidence="5">NUDIX family NTP pyrophosphohydrolase</fullName>
    </submittedName>
</protein>
<dbReference type="PROSITE" id="PS51462">
    <property type="entry name" value="NUDIX"/>
    <property type="match status" value="1"/>
</dbReference>
<dbReference type="Gene3D" id="3.90.79.10">
    <property type="entry name" value="Nucleoside Triphosphate Pyrophosphohydrolase"/>
    <property type="match status" value="1"/>
</dbReference>
<name>A0ABV2QLS8_9MICO</name>
<dbReference type="PROSITE" id="PS00893">
    <property type="entry name" value="NUDIX_BOX"/>
    <property type="match status" value="1"/>
</dbReference>
<dbReference type="PANTHER" id="PTHR21340">
    <property type="entry name" value="DIADENOSINE 5,5-P1,P4-TETRAPHOSPHATE PYROPHOSPHOHYDROLASE MUTT"/>
    <property type="match status" value="1"/>
</dbReference>
<dbReference type="SUPFAM" id="SSF55811">
    <property type="entry name" value="Nudix"/>
    <property type="match status" value="1"/>
</dbReference>
<dbReference type="PANTHER" id="PTHR21340:SF7">
    <property type="entry name" value="NUDIX HYDROLASE DOMAIN-CONTAINING PROTEIN"/>
    <property type="match status" value="1"/>
</dbReference>
<sequence>MPSSGEHSAGLLLFRLNPSPEVLIGHMGGPFWSRKDSSAWSIPKGFIEPGESQLDAALREFAEEIGQSAPAADYVHLGDFVYLSGKVVTVFAGEGDLDVSEVTSMPVTVEWPRDSGRMITFPEIDRAEWCSIEAARPRLVKGQVPALAALEALLAAR</sequence>
<dbReference type="Pfam" id="PF00293">
    <property type="entry name" value="NUDIX"/>
    <property type="match status" value="1"/>
</dbReference>
<evidence type="ECO:0000313" key="5">
    <source>
        <dbReference type="EMBL" id="MET4581986.1"/>
    </source>
</evidence>
<evidence type="ECO:0000259" key="4">
    <source>
        <dbReference type="PROSITE" id="PS51462"/>
    </source>
</evidence>